<keyword evidence="9" id="KW-0472">Membrane</keyword>
<protein>
    <recommendedName>
        <fullName evidence="13">Leucine-rich repeat-containing N-terminal plant-type domain-containing protein</fullName>
    </recommendedName>
</protein>
<dbReference type="GO" id="GO:0005886">
    <property type="term" value="C:plasma membrane"/>
    <property type="evidence" value="ECO:0007669"/>
    <property type="project" value="UniProtKB-SubCell"/>
</dbReference>
<reference evidence="14 15" key="1">
    <citation type="submission" date="2024-01" db="EMBL/GenBank/DDBJ databases">
        <title>The genomes of 5 underutilized Papilionoideae crops provide insights into root nodulation and disease resistanc.</title>
        <authorList>
            <person name="Jiang F."/>
        </authorList>
    </citation>
    <scope>NUCLEOTIDE SEQUENCE [LARGE SCALE GENOMIC DNA]</scope>
    <source>
        <strain evidence="14">LVBAO_FW01</strain>
        <tissue evidence="14">Leaves</tissue>
    </source>
</reference>
<evidence type="ECO:0000256" key="11">
    <source>
        <dbReference type="ARBA" id="ARBA00023180"/>
    </source>
</evidence>
<comment type="caution">
    <text evidence="14">The sequence shown here is derived from an EMBL/GenBank/DDBJ whole genome shotgun (WGS) entry which is preliminary data.</text>
</comment>
<keyword evidence="12" id="KW-0175">Coiled coil</keyword>
<name>A0AAN9KT78_CANGL</name>
<keyword evidence="7" id="KW-0677">Repeat</keyword>
<keyword evidence="11" id="KW-0325">Glycoprotein</keyword>
<dbReference type="PANTHER" id="PTHR48063:SF98">
    <property type="entry name" value="LRR RECEPTOR-LIKE SERINE_THREONINE-PROTEIN KINASE FLS2"/>
    <property type="match status" value="1"/>
</dbReference>
<dbReference type="PANTHER" id="PTHR48063">
    <property type="entry name" value="LRR RECEPTOR-LIKE KINASE"/>
    <property type="match status" value="1"/>
</dbReference>
<keyword evidence="10" id="KW-0675">Receptor</keyword>
<feature type="domain" description="Leucine-rich repeat-containing N-terminal plant-type" evidence="13">
    <location>
        <begin position="47"/>
        <end position="84"/>
    </location>
</feature>
<evidence type="ECO:0000256" key="2">
    <source>
        <dbReference type="ARBA" id="ARBA00009592"/>
    </source>
</evidence>
<dbReference type="SUPFAM" id="SSF52058">
    <property type="entry name" value="L domain-like"/>
    <property type="match status" value="1"/>
</dbReference>
<dbReference type="Proteomes" id="UP001367508">
    <property type="component" value="Unassembled WGS sequence"/>
</dbReference>
<organism evidence="14 15">
    <name type="scientific">Canavalia gladiata</name>
    <name type="common">Sword bean</name>
    <name type="synonym">Dolichos gladiatus</name>
    <dbReference type="NCBI Taxonomy" id="3824"/>
    <lineage>
        <taxon>Eukaryota</taxon>
        <taxon>Viridiplantae</taxon>
        <taxon>Streptophyta</taxon>
        <taxon>Embryophyta</taxon>
        <taxon>Tracheophyta</taxon>
        <taxon>Spermatophyta</taxon>
        <taxon>Magnoliopsida</taxon>
        <taxon>eudicotyledons</taxon>
        <taxon>Gunneridae</taxon>
        <taxon>Pentapetalae</taxon>
        <taxon>rosids</taxon>
        <taxon>fabids</taxon>
        <taxon>Fabales</taxon>
        <taxon>Fabaceae</taxon>
        <taxon>Papilionoideae</taxon>
        <taxon>50 kb inversion clade</taxon>
        <taxon>NPAAA clade</taxon>
        <taxon>indigoferoid/millettioid clade</taxon>
        <taxon>Phaseoleae</taxon>
        <taxon>Canavalia</taxon>
    </lineage>
</organism>
<evidence type="ECO:0000256" key="9">
    <source>
        <dbReference type="ARBA" id="ARBA00023136"/>
    </source>
</evidence>
<dbReference type="SMART" id="SM00369">
    <property type="entry name" value="LRR_TYP"/>
    <property type="match status" value="7"/>
</dbReference>
<evidence type="ECO:0000256" key="12">
    <source>
        <dbReference type="SAM" id="Coils"/>
    </source>
</evidence>
<evidence type="ECO:0000256" key="1">
    <source>
        <dbReference type="ARBA" id="ARBA00004251"/>
    </source>
</evidence>
<evidence type="ECO:0000259" key="13">
    <source>
        <dbReference type="Pfam" id="PF08263"/>
    </source>
</evidence>
<dbReference type="InterPro" id="IPR013210">
    <property type="entry name" value="LRR_N_plant-typ"/>
</dbReference>
<feature type="coiled-coil region" evidence="12">
    <location>
        <begin position="327"/>
        <end position="354"/>
    </location>
</feature>
<dbReference type="Pfam" id="PF08263">
    <property type="entry name" value="LRRNT_2"/>
    <property type="match status" value="1"/>
</dbReference>
<evidence type="ECO:0000256" key="3">
    <source>
        <dbReference type="ARBA" id="ARBA00022475"/>
    </source>
</evidence>
<dbReference type="Pfam" id="PF13855">
    <property type="entry name" value="LRR_8"/>
    <property type="match status" value="2"/>
</dbReference>
<dbReference type="Gene3D" id="3.80.10.10">
    <property type="entry name" value="Ribonuclease Inhibitor"/>
    <property type="match status" value="5"/>
</dbReference>
<dbReference type="FunFam" id="3.80.10.10:FF:001347">
    <property type="entry name" value="LRR receptor-like serine/threonine-protein kinase GSO2"/>
    <property type="match status" value="1"/>
</dbReference>
<dbReference type="InterPro" id="IPR001611">
    <property type="entry name" value="Leu-rich_rpt"/>
</dbReference>
<comment type="similarity">
    <text evidence="2">Belongs to the RLP family.</text>
</comment>
<evidence type="ECO:0000256" key="5">
    <source>
        <dbReference type="ARBA" id="ARBA00022692"/>
    </source>
</evidence>
<comment type="subcellular location">
    <subcellularLocation>
        <location evidence="1">Cell membrane</location>
        <topology evidence="1">Single-pass type I membrane protein</topology>
    </subcellularLocation>
</comment>
<dbReference type="InterPro" id="IPR046956">
    <property type="entry name" value="RLP23-like"/>
</dbReference>
<dbReference type="InterPro" id="IPR032675">
    <property type="entry name" value="LRR_dom_sf"/>
</dbReference>
<evidence type="ECO:0000256" key="4">
    <source>
        <dbReference type="ARBA" id="ARBA00022614"/>
    </source>
</evidence>
<accession>A0AAN9KT78</accession>
<keyword evidence="4" id="KW-0433">Leucine-rich repeat</keyword>
<evidence type="ECO:0000256" key="6">
    <source>
        <dbReference type="ARBA" id="ARBA00022729"/>
    </source>
</evidence>
<keyword evidence="5" id="KW-0812">Transmembrane</keyword>
<evidence type="ECO:0000256" key="7">
    <source>
        <dbReference type="ARBA" id="ARBA00022737"/>
    </source>
</evidence>
<dbReference type="SUPFAM" id="SSF52047">
    <property type="entry name" value="RNI-like"/>
    <property type="match status" value="1"/>
</dbReference>
<dbReference type="AlphaFoldDB" id="A0AAN9KT78"/>
<keyword evidence="15" id="KW-1185">Reference proteome</keyword>
<proteinExistence type="inferred from homology"/>
<dbReference type="InterPro" id="IPR003591">
    <property type="entry name" value="Leu-rich_rpt_typical-subtyp"/>
</dbReference>
<dbReference type="EMBL" id="JAYMYQ010000006">
    <property type="protein sequence ID" value="KAK7322436.1"/>
    <property type="molecule type" value="Genomic_DNA"/>
</dbReference>
<dbReference type="PROSITE" id="PS51450">
    <property type="entry name" value="LRR"/>
    <property type="match status" value="1"/>
</dbReference>
<evidence type="ECO:0000313" key="15">
    <source>
        <dbReference type="Proteomes" id="UP001367508"/>
    </source>
</evidence>
<dbReference type="FunFam" id="3.80.10.10:FF:000095">
    <property type="entry name" value="LRR receptor-like serine/threonine-protein kinase GSO1"/>
    <property type="match status" value="1"/>
</dbReference>
<evidence type="ECO:0000313" key="14">
    <source>
        <dbReference type="EMBL" id="KAK7322436.1"/>
    </source>
</evidence>
<sequence>MFIMFSTKLNHKPIGTTHFVFLCAIIIILTSVCLQVQCSNVVKCIEREKQALISFKQGLIDESNILLSWETEKDCCKWRGVTCNSKTGHVIKLDLHSEGQTQQPLIGEINSSLLELQNLQHLDLSENIFGGNGIPDFIGAFNQLKGLKLAGIGLEGPIPHQLGNLSNLNILDLSWNIGISIHNLTWLPGLSSLRYLDLSLLNLSEASDWLESVSRLPSLVELHLVDCGLPDVNPKSLSHVNLSTSLEVLNLSSNNLSSSIFTWVENVGGGSLMNLQLDGNHLKGPIPNVFANMFSLEILDLSKNELEGPIPNSFRNLCKLKELYLFSNNLSDQLQDLMEKLSCANNTIELLQLSNNSFTGPFPGIGKFASLKSFYADSNKLSGALPKSLGTLPHLSSFGISFNNLSGSLPDFSGAPSLHVLSLSHNKINGIFPENIGILSNLTLLDLSSNSLNGTITEHYLSNLHNLVTLDLSDNSLTFNLSLNWIPPFQLQYLKMSSCKLGMNFPQWLQTQKKLSILDMSNVGISEEIPAWFWNLTNLQFLNLSNNHIPGMLPNLSSKAYEIPQFDLSSNQLHGPLPPFPPNTNLLILSRNNLSGFLNEVNDWMYVKVALFKKRIRQRLEAKR</sequence>
<keyword evidence="8" id="KW-1133">Transmembrane helix</keyword>
<evidence type="ECO:0000256" key="10">
    <source>
        <dbReference type="ARBA" id="ARBA00023170"/>
    </source>
</evidence>
<gene>
    <name evidence="14" type="ORF">VNO77_25815</name>
</gene>
<keyword evidence="6" id="KW-0732">Signal</keyword>
<dbReference type="PRINTS" id="PR00019">
    <property type="entry name" value="LEURICHRPT"/>
</dbReference>
<dbReference type="Pfam" id="PF00560">
    <property type="entry name" value="LRR_1"/>
    <property type="match status" value="3"/>
</dbReference>
<keyword evidence="3" id="KW-1003">Cell membrane</keyword>
<evidence type="ECO:0000256" key="8">
    <source>
        <dbReference type="ARBA" id="ARBA00022989"/>
    </source>
</evidence>